<dbReference type="EMBL" id="CP003304">
    <property type="protein sequence ID" value="AFB20818.1"/>
    <property type="molecule type" value="Genomic_DNA"/>
</dbReference>
<keyword evidence="2" id="KW-1185">Reference proteome</keyword>
<evidence type="ECO:0000313" key="1">
    <source>
        <dbReference type="EMBL" id="AFB20818.1"/>
    </source>
</evidence>
<dbReference type="Proteomes" id="UP000007878">
    <property type="component" value="Chromosome"/>
</dbReference>
<protein>
    <submittedName>
        <fullName evidence="1">Uncharacterized protein</fullName>
    </submittedName>
</protein>
<name>A0ABN4AGJ1_RICCA</name>
<reference evidence="2" key="1">
    <citation type="submission" date="2012-02" db="EMBL/GenBank/DDBJ databases">
        <title>Complete genome sequence of Rickettsia parkeri strain Portsmouth.</title>
        <authorList>
            <person name="Johnson S.L."/>
            <person name="Munk A.C."/>
            <person name="Han S."/>
            <person name="Bruce D.C."/>
            <person name="Dasch G.A."/>
        </authorList>
    </citation>
    <scope>NUCLEOTIDE SEQUENCE [LARGE SCALE GENOMIC DNA]</scope>
    <source>
        <strain evidence="2">CA410</strain>
    </source>
</reference>
<accession>A0ABN4AGJ1</accession>
<proteinExistence type="predicted"/>
<organism evidence="1 2">
    <name type="scientific">Rickettsia canadensis str. CA410</name>
    <dbReference type="NCBI Taxonomy" id="1105107"/>
    <lineage>
        <taxon>Bacteria</taxon>
        <taxon>Pseudomonadati</taxon>
        <taxon>Pseudomonadota</taxon>
        <taxon>Alphaproteobacteria</taxon>
        <taxon>Rickettsiales</taxon>
        <taxon>Rickettsiaceae</taxon>
        <taxon>Rickettsieae</taxon>
        <taxon>Rickettsia</taxon>
        <taxon>belli group</taxon>
    </lineage>
</organism>
<sequence length="64" mass="7420">MVLYSVIPNKDTLYDSHLCHNALETKNKLKQLGIITNYKITANYINKAVFTDIVSCYLSKHRFI</sequence>
<gene>
    <name evidence="1" type="ORF">RCA_01205</name>
</gene>
<evidence type="ECO:0000313" key="2">
    <source>
        <dbReference type="Proteomes" id="UP000007878"/>
    </source>
</evidence>